<comment type="caution">
    <text evidence="10">The sequence shown here is derived from an EMBL/GenBank/DDBJ whole genome shotgun (WGS) entry which is preliminary data.</text>
</comment>
<evidence type="ECO:0000256" key="8">
    <source>
        <dbReference type="SAM" id="MobiDB-lite"/>
    </source>
</evidence>
<organism evidence="10 11">
    <name type="scientific">Vanilla planifolia</name>
    <name type="common">Vanilla</name>
    <dbReference type="NCBI Taxonomy" id="51239"/>
    <lineage>
        <taxon>Eukaryota</taxon>
        <taxon>Viridiplantae</taxon>
        <taxon>Streptophyta</taxon>
        <taxon>Embryophyta</taxon>
        <taxon>Tracheophyta</taxon>
        <taxon>Spermatophyta</taxon>
        <taxon>Magnoliopsida</taxon>
        <taxon>Liliopsida</taxon>
        <taxon>Asparagales</taxon>
        <taxon>Orchidaceae</taxon>
        <taxon>Vanilloideae</taxon>
        <taxon>Vanilleae</taxon>
        <taxon>Vanilla</taxon>
    </lineage>
</organism>
<dbReference type="Pfam" id="PF13359">
    <property type="entry name" value="DDE_Tnp_4"/>
    <property type="match status" value="1"/>
</dbReference>
<dbReference type="PANTHER" id="PTHR32494:SF19">
    <property type="entry name" value="ALLANTOATE DEIMINASE-RELATED"/>
    <property type="match status" value="1"/>
</dbReference>
<dbReference type="Gene3D" id="3.30.70.360">
    <property type="match status" value="1"/>
</dbReference>
<gene>
    <name evidence="10" type="ORF">HPP92_017916</name>
</gene>
<evidence type="ECO:0000256" key="5">
    <source>
        <dbReference type="ARBA" id="ARBA00022723"/>
    </source>
</evidence>
<proteinExistence type="predicted"/>
<dbReference type="OrthoDB" id="4676at2759"/>
<sequence>MPARNDAGLAAAELSLAVEKHVLDSGSIDTVGTVGVMNLHPAAINSIPSKAHIEIDARDIDEERRNVVVNKIYQSAVQIAEKRGVRLSKFKIVNQDPPALSSSMIIKTMEDAAKQLNFDSMRMISRAYHDSLFMARISPMGMIFIPCYRGYSHKPEEFASPENIAKGVKRGSGDFQTAFMAGTKRASSTVGNVGGGGRGRSKQAEQTHEGPREDEENRRPAVEELTSALSLATAAISASLRFISGGDLLLLPSQTLTIDSSVHSAAVSLARLLSLLQRSPASLNLSIPHHPSSEPSWFLRFLSSSSAFGDPRWHENFRMSKPSFYLLLQTLAPSLNFRSGIFNVPSDHKLGAGLFHLAHAAPFGAVARRFGFPSPEIACRAFYEVCKAIADQLGHLFELSSDLTRVLQGFHWMSLPNCCGTLGFSRFGSGGSAVIAQALVDSEGRFLDISAGWWASMPPADILPRTKLHSSQAVVLCGGPPLQLNGVGSSVPRYFLGGPCCPLLPWLLTPFDQAEAGPAFVFNSVHARGMLLVHKAFARLRARWRLLKCEWSEECAEALPFVIVAACLLHNYLIKCSEPVVEGDMGVEEEEFTKFEGKGDEFGKRIRAVIASHLSSVINP</sequence>
<evidence type="ECO:0000313" key="11">
    <source>
        <dbReference type="Proteomes" id="UP000639772"/>
    </source>
</evidence>
<dbReference type="InterPro" id="IPR002933">
    <property type="entry name" value="Peptidase_M20"/>
</dbReference>
<keyword evidence="5" id="KW-0479">Metal-binding</keyword>
<feature type="region of interest" description="Disordered" evidence="8">
    <location>
        <begin position="185"/>
        <end position="220"/>
    </location>
</feature>
<evidence type="ECO:0000256" key="2">
    <source>
        <dbReference type="ARBA" id="ARBA00001968"/>
    </source>
</evidence>
<accession>A0A835QH02</accession>
<dbReference type="AlphaFoldDB" id="A0A835QH02"/>
<comment type="cofactor">
    <cofactor evidence="2">
        <name>a divalent metal cation</name>
        <dbReference type="ChEBI" id="CHEBI:60240"/>
    </cofactor>
</comment>
<keyword evidence="6" id="KW-0378">Hydrolase</keyword>
<feature type="compositionally biased region" description="Basic and acidic residues" evidence="8">
    <location>
        <begin position="202"/>
        <end position="220"/>
    </location>
</feature>
<dbReference type="Gene3D" id="3.40.630.10">
    <property type="entry name" value="Zn peptidases"/>
    <property type="match status" value="1"/>
</dbReference>
<dbReference type="Pfam" id="PF01546">
    <property type="entry name" value="Peptidase_M20"/>
    <property type="match status" value="1"/>
</dbReference>
<evidence type="ECO:0000256" key="4">
    <source>
        <dbReference type="ARBA" id="ARBA00022631"/>
    </source>
</evidence>
<dbReference type="GO" id="GO:0006144">
    <property type="term" value="P:purine nucleobase metabolic process"/>
    <property type="evidence" value="ECO:0007669"/>
    <property type="project" value="UniProtKB-KW"/>
</dbReference>
<evidence type="ECO:0000256" key="6">
    <source>
        <dbReference type="ARBA" id="ARBA00022801"/>
    </source>
</evidence>
<evidence type="ECO:0000256" key="1">
    <source>
        <dbReference type="ARBA" id="ARBA00001936"/>
    </source>
</evidence>
<dbReference type="GO" id="GO:0016813">
    <property type="term" value="F:hydrolase activity, acting on carbon-nitrogen (but not peptide) bonds, in linear amidines"/>
    <property type="evidence" value="ECO:0007669"/>
    <property type="project" value="InterPro"/>
</dbReference>
<comment type="subunit">
    <text evidence="3">Homodimer.</text>
</comment>
<keyword evidence="7" id="KW-0464">Manganese</keyword>
<dbReference type="SUPFAM" id="SSF53187">
    <property type="entry name" value="Zn-dependent exopeptidases"/>
    <property type="match status" value="1"/>
</dbReference>
<dbReference type="PANTHER" id="PTHR32494">
    <property type="entry name" value="ALLANTOATE DEIMINASE-RELATED"/>
    <property type="match status" value="1"/>
</dbReference>
<evidence type="ECO:0000259" key="9">
    <source>
        <dbReference type="Pfam" id="PF13359"/>
    </source>
</evidence>
<name>A0A835QH02_VANPL</name>
<feature type="domain" description="DDE Tnp4" evidence="9">
    <location>
        <begin position="434"/>
        <end position="571"/>
    </location>
</feature>
<comment type="cofactor">
    <cofactor evidence="1">
        <name>Mn(2+)</name>
        <dbReference type="ChEBI" id="CHEBI:29035"/>
    </cofactor>
</comment>
<evidence type="ECO:0000313" key="10">
    <source>
        <dbReference type="EMBL" id="KAG0468588.1"/>
    </source>
</evidence>
<dbReference type="GO" id="GO:0046872">
    <property type="term" value="F:metal ion binding"/>
    <property type="evidence" value="ECO:0007669"/>
    <property type="project" value="UniProtKB-KW"/>
</dbReference>
<dbReference type="InterPro" id="IPR010158">
    <property type="entry name" value="Amidase_Cbmase"/>
</dbReference>
<reference evidence="10 11" key="1">
    <citation type="journal article" date="2020" name="Nat. Food">
        <title>A phased Vanilla planifolia genome enables genetic improvement of flavour and production.</title>
        <authorList>
            <person name="Hasing T."/>
            <person name="Tang H."/>
            <person name="Brym M."/>
            <person name="Khazi F."/>
            <person name="Huang T."/>
            <person name="Chambers A.H."/>
        </authorList>
    </citation>
    <scope>NUCLEOTIDE SEQUENCE [LARGE SCALE GENOMIC DNA]</scope>
    <source>
        <tissue evidence="10">Leaf</tissue>
    </source>
</reference>
<keyword evidence="4" id="KW-0659">Purine metabolism</keyword>
<dbReference type="Proteomes" id="UP000639772">
    <property type="component" value="Chromosome 9"/>
</dbReference>
<dbReference type="EMBL" id="JADCNM010000009">
    <property type="protein sequence ID" value="KAG0468588.1"/>
    <property type="molecule type" value="Genomic_DNA"/>
</dbReference>
<evidence type="ECO:0000256" key="3">
    <source>
        <dbReference type="ARBA" id="ARBA00011738"/>
    </source>
</evidence>
<protein>
    <recommendedName>
        <fullName evidence="9">DDE Tnp4 domain-containing protein</fullName>
    </recommendedName>
</protein>
<evidence type="ECO:0000256" key="7">
    <source>
        <dbReference type="ARBA" id="ARBA00023211"/>
    </source>
</evidence>
<dbReference type="InterPro" id="IPR027806">
    <property type="entry name" value="HARBI1_dom"/>
</dbReference>